<accession>A0ABM7XWQ7</accession>
<dbReference type="RefSeq" id="WP_244351989.1">
    <property type="nucleotide sequence ID" value="NZ_AP025635.1"/>
</dbReference>
<protein>
    <recommendedName>
        <fullName evidence="3">DUF3788 domain-containing protein</fullName>
    </recommendedName>
</protein>
<evidence type="ECO:0008006" key="3">
    <source>
        <dbReference type="Google" id="ProtNLM"/>
    </source>
</evidence>
<dbReference type="InterPro" id="IPR024265">
    <property type="entry name" value="DUF3788"/>
</dbReference>
<dbReference type="Pfam" id="PF12663">
    <property type="entry name" value="DUF3788"/>
    <property type="match status" value="1"/>
</dbReference>
<dbReference type="Proteomes" id="UP000831692">
    <property type="component" value="Chromosome"/>
</dbReference>
<reference evidence="1 2" key="1">
    <citation type="submission" date="2022-03" db="EMBL/GenBank/DDBJ databases">
        <title>Complete genome sequence of Enterococcus innesii DB-1.</title>
        <authorList>
            <person name="Fukuda D."/>
            <person name="Nolasco-Hipolito C."/>
        </authorList>
    </citation>
    <scope>NUCLEOTIDE SEQUENCE [LARGE SCALE GENOMIC DNA]</scope>
    <source>
        <strain evidence="1 2">DB-1</strain>
    </source>
</reference>
<evidence type="ECO:0000313" key="2">
    <source>
        <dbReference type="Proteomes" id="UP000831692"/>
    </source>
</evidence>
<proteinExistence type="predicted"/>
<dbReference type="GeneID" id="83459190"/>
<gene>
    <name evidence="1" type="ORF">ENLAB_31650</name>
</gene>
<sequence>MSKEIKSYDEVKTMLGSASEAWEMLVGYIRNYYIMDELWAEGNPNHKHYHNLRFRRGGKTLITLSIRQGYFIASIVLGKRERETFEEERELLSKKVSYIYDQAKTYHDGKWLGFDIYDNSLCEDIIRLLSIKRKPNRKILPDDRNKSGQLDLGMSHEEITTCLFQ</sequence>
<keyword evidence="2" id="KW-1185">Reference proteome</keyword>
<evidence type="ECO:0000313" key="1">
    <source>
        <dbReference type="EMBL" id="BDG69601.1"/>
    </source>
</evidence>
<name>A0ABM7XWQ7_9ENTE</name>
<organism evidence="1 2">
    <name type="scientific">Enterococcus innesii</name>
    <dbReference type="NCBI Taxonomy" id="2839759"/>
    <lineage>
        <taxon>Bacteria</taxon>
        <taxon>Bacillati</taxon>
        <taxon>Bacillota</taxon>
        <taxon>Bacilli</taxon>
        <taxon>Lactobacillales</taxon>
        <taxon>Enterococcaceae</taxon>
        <taxon>Enterococcus</taxon>
    </lineage>
</organism>
<dbReference type="EMBL" id="AP025635">
    <property type="protein sequence ID" value="BDG69601.1"/>
    <property type="molecule type" value="Genomic_DNA"/>
</dbReference>